<feature type="transmembrane region" description="Helical" evidence="7">
    <location>
        <begin position="100"/>
        <end position="120"/>
    </location>
</feature>
<dbReference type="Gene3D" id="1.10.3720.10">
    <property type="entry name" value="MetI-like"/>
    <property type="match status" value="1"/>
</dbReference>
<evidence type="ECO:0000256" key="7">
    <source>
        <dbReference type="RuleBase" id="RU363032"/>
    </source>
</evidence>
<evidence type="ECO:0000256" key="2">
    <source>
        <dbReference type="ARBA" id="ARBA00022448"/>
    </source>
</evidence>
<dbReference type="InterPro" id="IPR035906">
    <property type="entry name" value="MetI-like_sf"/>
</dbReference>
<dbReference type="InterPro" id="IPR045621">
    <property type="entry name" value="BPD_transp_1_N"/>
</dbReference>
<dbReference type="OrthoDB" id="4695618at2"/>
<dbReference type="SUPFAM" id="SSF161098">
    <property type="entry name" value="MetI-like"/>
    <property type="match status" value="1"/>
</dbReference>
<evidence type="ECO:0000313" key="9">
    <source>
        <dbReference type="EMBL" id="AHG90219.1"/>
    </source>
</evidence>
<dbReference type="STRING" id="861299.J421_2682"/>
<dbReference type="PANTHER" id="PTHR43163">
    <property type="entry name" value="DIPEPTIDE TRANSPORT SYSTEM PERMEASE PROTEIN DPPB-RELATED"/>
    <property type="match status" value="1"/>
</dbReference>
<keyword evidence="5 7" id="KW-1133">Transmembrane helix</keyword>
<feature type="transmembrane region" description="Helical" evidence="7">
    <location>
        <begin position="141"/>
        <end position="166"/>
    </location>
</feature>
<dbReference type="AlphaFoldDB" id="W0RGL7"/>
<sequence>MLGFVVRRLLQGVLVVFLAATAAFLLLHLAPGDPIAATLDASNVPESVRAYWRGVYGLDRPLLEQYWRWIAAAARGDLGWSYSRGVPVTRALADALPNTLLLVGTALVAGFVVGIGAGVLQASMRVRGSRGGRAVDRALGALTVFFFSLPEFWLAIALLVLFTFLLPVLPSSSAYDPVLYEYMSPIERLVDRAQHLVLPALTLALGALAVVARHQRAALLEVAREDYLRTARAKGMNERAVLLRHALRNALIPVITLLGLAVPALVGGVVFVEKVFGWPGMGLVAINAVAQRDYPLVTGAVVVGSVAVTVGALLSELLHALVDPRLRAIGGETRGRAA</sequence>
<evidence type="ECO:0000256" key="1">
    <source>
        <dbReference type="ARBA" id="ARBA00004651"/>
    </source>
</evidence>
<name>W0RGL7_9BACT</name>
<dbReference type="CDD" id="cd06261">
    <property type="entry name" value="TM_PBP2"/>
    <property type="match status" value="1"/>
</dbReference>
<gene>
    <name evidence="9" type="ORF">J421_2682</name>
</gene>
<dbReference type="GO" id="GO:0055085">
    <property type="term" value="P:transmembrane transport"/>
    <property type="evidence" value="ECO:0007669"/>
    <property type="project" value="InterPro"/>
</dbReference>
<dbReference type="Proteomes" id="UP000019151">
    <property type="component" value="Chromosome"/>
</dbReference>
<reference evidence="9 10" key="1">
    <citation type="journal article" date="2014" name="Genome Announc.">
        <title>Genome Sequence and Methylome of Soil Bacterium Gemmatirosa kalamazoonensis KBS708T, a Member of the Rarely Cultivated Gemmatimonadetes Phylum.</title>
        <authorList>
            <person name="Debruyn J.M."/>
            <person name="Radosevich M."/>
            <person name="Wommack K.E."/>
            <person name="Polson S.W."/>
            <person name="Hauser L.J."/>
            <person name="Fawaz M.N."/>
            <person name="Korlach J."/>
            <person name="Tsai Y.C."/>
        </authorList>
    </citation>
    <scope>NUCLEOTIDE SEQUENCE [LARGE SCALE GENOMIC DNA]</scope>
    <source>
        <strain evidence="9 10">KBS708</strain>
    </source>
</reference>
<keyword evidence="2 7" id="KW-0813">Transport</keyword>
<evidence type="ECO:0000259" key="8">
    <source>
        <dbReference type="PROSITE" id="PS50928"/>
    </source>
</evidence>
<protein>
    <submittedName>
        <fullName evidence="9">ABC-type transporter, integral membrane subunit</fullName>
    </submittedName>
</protein>
<dbReference type="PANTHER" id="PTHR43163:SF9">
    <property type="entry name" value="ABC TRANSPORTER PERMEASE PROTEIN"/>
    <property type="match status" value="1"/>
</dbReference>
<evidence type="ECO:0000313" key="10">
    <source>
        <dbReference type="Proteomes" id="UP000019151"/>
    </source>
</evidence>
<evidence type="ECO:0000256" key="4">
    <source>
        <dbReference type="ARBA" id="ARBA00022692"/>
    </source>
</evidence>
<organism evidence="9 10">
    <name type="scientific">Gemmatirosa kalamazoonensis</name>
    <dbReference type="NCBI Taxonomy" id="861299"/>
    <lineage>
        <taxon>Bacteria</taxon>
        <taxon>Pseudomonadati</taxon>
        <taxon>Gemmatimonadota</taxon>
        <taxon>Gemmatimonadia</taxon>
        <taxon>Gemmatimonadales</taxon>
        <taxon>Gemmatimonadaceae</taxon>
        <taxon>Gemmatirosa</taxon>
    </lineage>
</organism>
<comment type="similarity">
    <text evidence="7">Belongs to the binding-protein-dependent transport system permease family.</text>
</comment>
<evidence type="ECO:0000256" key="5">
    <source>
        <dbReference type="ARBA" id="ARBA00022989"/>
    </source>
</evidence>
<keyword evidence="6 7" id="KW-0472">Membrane</keyword>
<feature type="transmembrane region" description="Helical" evidence="7">
    <location>
        <begin position="193"/>
        <end position="212"/>
    </location>
</feature>
<dbReference type="GO" id="GO:0005886">
    <property type="term" value="C:plasma membrane"/>
    <property type="evidence" value="ECO:0007669"/>
    <property type="project" value="UniProtKB-SubCell"/>
</dbReference>
<dbReference type="KEGG" id="gba:J421_2682"/>
<dbReference type="InParanoid" id="W0RGL7"/>
<feature type="transmembrane region" description="Helical" evidence="7">
    <location>
        <begin position="296"/>
        <end position="318"/>
    </location>
</feature>
<dbReference type="PROSITE" id="PS50928">
    <property type="entry name" value="ABC_TM1"/>
    <property type="match status" value="1"/>
</dbReference>
<dbReference type="InterPro" id="IPR000515">
    <property type="entry name" value="MetI-like"/>
</dbReference>
<evidence type="ECO:0000256" key="6">
    <source>
        <dbReference type="ARBA" id="ARBA00023136"/>
    </source>
</evidence>
<keyword evidence="3" id="KW-1003">Cell membrane</keyword>
<dbReference type="HOGENOM" id="CLU_036879_1_2_0"/>
<feature type="transmembrane region" description="Helical" evidence="7">
    <location>
        <begin position="250"/>
        <end position="272"/>
    </location>
</feature>
<comment type="subcellular location">
    <subcellularLocation>
        <location evidence="1 7">Cell membrane</location>
        <topology evidence="1 7">Multi-pass membrane protein</topology>
    </subcellularLocation>
</comment>
<dbReference type="RefSeq" id="WP_025411689.1">
    <property type="nucleotide sequence ID" value="NZ_CP007128.1"/>
</dbReference>
<keyword evidence="10" id="KW-1185">Reference proteome</keyword>
<dbReference type="eggNOG" id="COG0601">
    <property type="taxonomic scope" value="Bacteria"/>
</dbReference>
<keyword evidence="4 7" id="KW-0812">Transmembrane</keyword>
<evidence type="ECO:0000256" key="3">
    <source>
        <dbReference type="ARBA" id="ARBA00022475"/>
    </source>
</evidence>
<accession>W0RGL7</accession>
<dbReference type="Pfam" id="PF19300">
    <property type="entry name" value="BPD_transp_1_N"/>
    <property type="match status" value="1"/>
</dbReference>
<dbReference type="Pfam" id="PF00528">
    <property type="entry name" value="BPD_transp_1"/>
    <property type="match status" value="1"/>
</dbReference>
<feature type="domain" description="ABC transmembrane type-1" evidence="8">
    <location>
        <begin position="96"/>
        <end position="319"/>
    </location>
</feature>
<proteinExistence type="inferred from homology"/>
<dbReference type="EMBL" id="CP007128">
    <property type="protein sequence ID" value="AHG90219.1"/>
    <property type="molecule type" value="Genomic_DNA"/>
</dbReference>